<dbReference type="PROSITE" id="PS51352">
    <property type="entry name" value="THIOREDOXIN_2"/>
    <property type="match status" value="3"/>
</dbReference>
<dbReference type="InterPro" id="IPR017937">
    <property type="entry name" value="Thioredoxin_CS"/>
</dbReference>
<dbReference type="InterPro" id="IPR051063">
    <property type="entry name" value="PDI"/>
</dbReference>
<dbReference type="CDD" id="cd02997">
    <property type="entry name" value="PDI_a_PDIR"/>
    <property type="match status" value="2"/>
</dbReference>
<evidence type="ECO:0000313" key="5">
    <source>
        <dbReference type="RefSeq" id="XP_047738785.1"/>
    </source>
</evidence>
<feature type="domain" description="Thioredoxin" evidence="3">
    <location>
        <begin position="688"/>
        <end position="814"/>
    </location>
</feature>
<dbReference type="PANTHER" id="PTHR45672">
    <property type="entry name" value="PROTEIN DISULFIDE-ISOMERASE C17H9.14C-RELATED"/>
    <property type="match status" value="1"/>
</dbReference>
<dbReference type="SUPFAM" id="SSF52833">
    <property type="entry name" value="Thioredoxin-like"/>
    <property type="match status" value="4"/>
</dbReference>
<feature type="chain" id="PRO_5036963554" evidence="2">
    <location>
        <begin position="26"/>
        <end position="828"/>
    </location>
</feature>
<keyword evidence="4" id="KW-1185">Reference proteome</keyword>
<dbReference type="OMA" id="YHAPPTY"/>
<dbReference type="InterPro" id="IPR046374">
    <property type="entry name" value="PDI_a_PDIR"/>
</dbReference>
<dbReference type="Gene3D" id="3.40.30.10">
    <property type="entry name" value="Glutaredoxin"/>
    <property type="match status" value="4"/>
</dbReference>
<dbReference type="GO" id="GO:0003756">
    <property type="term" value="F:protein disulfide isomerase activity"/>
    <property type="evidence" value="ECO:0007669"/>
    <property type="project" value="InterPro"/>
</dbReference>
<dbReference type="PRINTS" id="PR00421">
    <property type="entry name" value="THIOREDOXIN"/>
</dbReference>
<evidence type="ECO:0000313" key="4">
    <source>
        <dbReference type="Proteomes" id="UP000694843"/>
    </source>
</evidence>
<sequence>MRQLSKSCLLLLLALVCCVLVAVLAGKPPNNIESISDPKEWKKLLRTRTNVLVLYSHGALTGELSTVLSHVSTDLRGTATIVLVDCNGYIKIKQSMKKLLKAKKSFLMMFYAPWCGFCKRLKPDYSSAASEVKSEGLILAAMDVNKPENAPARAEYNITGFPTLVYFESGKAKFTYEGENTQAGLVSFIRNPEQPVTQKPAEESWSDTASDVHHLTSDTFHAFIKGEASVLVMFYAPWCGHCKRIKPEYINAASQLLAQGTCHTNLLLPTHLTTYTTTTHHPPTTTSISRTTHLPPPQYPAPPTYHHLNIPHHPPTTTSISRTTHLPPPQYHAPPTYHHLNITHHPPTTTSISRTTHLPPPQYHAPPTYHHLNITHHPPTTTSISRTTHLPPPQYHAPPTYHHLNITHHPPTTTSISRTTHLPPPQYHAPPTYHHLNITHHPPTTTSISRTTHLPPPQYHAPPTYHHLNITHHPPTTTSISRTTHLPPPQYHAPPTYHHLNITHHPPTTTSISRTTHLPPPQYHAPPTYHHLNITHHPPTTTSISRCGALLWRGAGALEPPPPPPPEAAWSTMESEVLHLTEESFKSSLKKKKHVLVMFYAPWCGHCKRAKPELTAAAVHFRDDPKVAVAAVDCTAEQGLCGSYGVTSYPTFRYFNYFKTSQPYTGGRTEADFIAFLKDPENPPVLPPAAPPKSPAEEWASLEGSDALLHLSAHDFQAKLEGRRALVMFYAPWCGHCKAMKEDYALAAKDLASDGNVAGLLATVDATQERALATQYDVKGFPTLLYFVNGIKVADYSGKRTRQAIVNFVREQHALSVDHASAERKDEL</sequence>
<organism evidence="4 5">
    <name type="scientific">Hyalella azteca</name>
    <name type="common">Amphipod</name>
    <dbReference type="NCBI Taxonomy" id="294128"/>
    <lineage>
        <taxon>Eukaryota</taxon>
        <taxon>Metazoa</taxon>
        <taxon>Ecdysozoa</taxon>
        <taxon>Arthropoda</taxon>
        <taxon>Crustacea</taxon>
        <taxon>Multicrustacea</taxon>
        <taxon>Malacostraca</taxon>
        <taxon>Eumalacostraca</taxon>
        <taxon>Peracarida</taxon>
        <taxon>Amphipoda</taxon>
        <taxon>Senticaudata</taxon>
        <taxon>Talitrida</taxon>
        <taxon>Talitroidea</taxon>
        <taxon>Hyalellidae</taxon>
        <taxon>Hyalella</taxon>
    </lineage>
</organism>
<dbReference type="Proteomes" id="UP000694843">
    <property type="component" value="Unplaced"/>
</dbReference>
<dbReference type="RefSeq" id="XP_047738785.1">
    <property type="nucleotide sequence ID" value="XM_047882829.1"/>
</dbReference>
<dbReference type="KEGG" id="hazt:108677349"/>
<comment type="similarity">
    <text evidence="1">Belongs to the protein disulfide isomerase family.</text>
</comment>
<reference evidence="5" key="1">
    <citation type="submission" date="2025-08" db="UniProtKB">
        <authorList>
            <consortium name="RefSeq"/>
        </authorList>
    </citation>
    <scope>IDENTIFICATION</scope>
    <source>
        <tissue evidence="5">Whole organism</tissue>
    </source>
</reference>
<dbReference type="PROSITE" id="PS00194">
    <property type="entry name" value="THIOREDOXIN_1"/>
    <property type="match status" value="2"/>
</dbReference>
<evidence type="ECO:0000256" key="1">
    <source>
        <dbReference type="ARBA" id="ARBA00006347"/>
    </source>
</evidence>
<dbReference type="PANTHER" id="PTHR45672:SF2">
    <property type="entry name" value="PROTEIN DISULFIDE-ISOMERASE A5"/>
    <property type="match status" value="1"/>
</dbReference>
<dbReference type="GO" id="GO:0006457">
    <property type="term" value="P:protein folding"/>
    <property type="evidence" value="ECO:0007669"/>
    <property type="project" value="TreeGrafter"/>
</dbReference>
<evidence type="ECO:0000259" key="3">
    <source>
        <dbReference type="PROSITE" id="PS51352"/>
    </source>
</evidence>
<feature type="domain" description="Thioredoxin" evidence="3">
    <location>
        <begin position="59"/>
        <end position="194"/>
    </location>
</feature>
<dbReference type="GO" id="GO:0005783">
    <property type="term" value="C:endoplasmic reticulum"/>
    <property type="evidence" value="ECO:0007669"/>
    <property type="project" value="TreeGrafter"/>
</dbReference>
<dbReference type="InterPro" id="IPR036249">
    <property type="entry name" value="Thioredoxin-like_sf"/>
</dbReference>
<dbReference type="CDD" id="cd02961">
    <property type="entry name" value="PDI_a_family"/>
    <property type="match status" value="1"/>
</dbReference>
<feature type="signal peptide" evidence="2">
    <location>
        <begin position="1"/>
        <end position="25"/>
    </location>
</feature>
<proteinExistence type="inferred from homology"/>
<protein>
    <submittedName>
        <fullName evidence="5">Protein disulfide-isomerase A5</fullName>
    </submittedName>
</protein>
<accession>A0A979FRI7</accession>
<keyword evidence="2" id="KW-0732">Signal</keyword>
<gene>
    <name evidence="5" type="primary">LOC108677349</name>
</gene>
<dbReference type="GeneID" id="108677349"/>
<dbReference type="OrthoDB" id="10264505at2759"/>
<evidence type="ECO:0000256" key="2">
    <source>
        <dbReference type="SAM" id="SignalP"/>
    </source>
</evidence>
<feature type="domain" description="Thioredoxin" evidence="3">
    <location>
        <begin position="557"/>
        <end position="682"/>
    </location>
</feature>
<dbReference type="AlphaFoldDB" id="A0A979FRI7"/>
<dbReference type="InterPro" id="IPR013766">
    <property type="entry name" value="Thioredoxin_domain"/>
</dbReference>
<name>A0A979FRI7_HYAAZ</name>
<dbReference type="Pfam" id="PF00085">
    <property type="entry name" value="Thioredoxin"/>
    <property type="match status" value="4"/>
</dbReference>